<evidence type="ECO:0000256" key="1">
    <source>
        <dbReference type="SAM" id="MobiDB-lite"/>
    </source>
</evidence>
<feature type="region of interest" description="Disordered" evidence="1">
    <location>
        <begin position="128"/>
        <end position="187"/>
    </location>
</feature>
<proteinExistence type="predicted"/>
<protein>
    <submittedName>
        <fullName evidence="2">Uncharacterized protein</fullName>
    </submittedName>
</protein>
<feature type="compositionally biased region" description="Acidic residues" evidence="1">
    <location>
        <begin position="159"/>
        <end position="170"/>
    </location>
</feature>
<feature type="compositionally biased region" description="Polar residues" evidence="1">
    <location>
        <begin position="136"/>
        <end position="150"/>
    </location>
</feature>
<dbReference type="EMBL" id="KZ805504">
    <property type="protein sequence ID" value="PVH95195.1"/>
    <property type="molecule type" value="Genomic_DNA"/>
</dbReference>
<evidence type="ECO:0000313" key="3">
    <source>
        <dbReference type="Proteomes" id="UP000244855"/>
    </source>
</evidence>
<accession>A0A2V1DAX4</accession>
<feature type="compositionally biased region" description="Basic and acidic residues" evidence="1">
    <location>
        <begin position="171"/>
        <end position="187"/>
    </location>
</feature>
<sequence length="229" mass="25629">MEWTCKLCGLRKFAAKSQLQYHTESVHYIPAEAALGLCELWQEKVAAKEEEIECVFCNEAYAIEQLARVAHLARHMIEIALLIPLKTPEQAIACTNNITTAKPNQNLPLLRKPMPAEQRSKLILTRPLTPPELGSINKSASPLSLSTPVTRKTRTNESSLDESGEESDLDESVKESDSDDKLEVAEPRPRLVEQAEFVLLLLVGLHSLHHQSAMLVFLLDVHQPMDFSN</sequence>
<keyword evidence="3" id="KW-1185">Reference proteome</keyword>
<organism evidence="2 3">
    <name type="scientific">Periconia macrospinosa</name>
    <dbReference type="NCBI Taxonomy" id="97972"/>
    <lineage>
        <taxon>Eukaryota</taxon>
        <taxon>Fungi</taxon>
        <taxon>Dikarya</taxon>
        <taxon>Ascomycota</taxon>
        <taxon>Pezizomycotina</taxon>
        <taxon>Dothideomycetes</taxon>
        <taxon>Pleosporomycetidae</taxon>
        <taxon>Pleosporales</taxon>
        <taxon>Massarineae</taxon>
        <taxon>Periconiaceae</taxon>
        <taxon>Periconia</taxon>
    </lineage>
</organism>
<name>A0A2V1DAX4_9PLEO</name>
<gene>
    <name evidence="2" type="ORF">DM02DRAFT_633055</name>
</gene>
<dbReference type="AlphaFoldDB" id="A0A2V1DAX4"/>
<dbReference type="Proteomes" id="UP000244855">
    <property type="component" value="Unassembled WGS sequence"/>
</dbReference>
<evidence type="ECO:0000313" key="2">
    <source>
        <dbReference type="EMBL" id="PVH95195.1"/>
    </source>
</evidence>
<reference evidence="2 3" key="1">
    <citation type="journal article" date="2018" name="Sci. Rep.">
        <title>Comparative genomics provides insights into the lifestyle and reveals functional heterogeneity of dark septate endophytic fungi.</title>
        <authorList>
            <person name="Knapp D.G."/>
            <person name="Nemeth J.B."/>
            <person name="Barry K."/>
            <person name="Hainaut M."/>
            <person name="Henrissat B."/>
            <person name="Johnson J."/>
            <person name="Kuo A."/>
            <person name="Lim J.H.P."/>
            <person name="Lipzen A."/>
            <person name="Nolan M."/>
            <person name="Ohm R.A."/>
            <person name="Tamas L."/>
            <person name="Grigoriev I.V."/>
            <person name="Spatafora J.W."/>
            <person name="Nagy L.G."/>
            <person name="Kovacs G.M."/>
        </authorList>
    </citation>
    <scope>NUCLEOTIDE SEQUENCE [LARGE SCALE GENOMIC DNA]</scope>
    <source>
        <strain evidence="2 3">DSE2036</strain>
    </source>
</reference>
<dbReference type="OrthoDB" id="20872at2759"/>